<feature type="compositionally biased region" description="Basic and acidic residues" evidence="12">
    <location>
        <begin position="771"/>
        <end position="783"/>
    </location>
</feature>
<dbReference type="SMART" id="SM00355">
    <property type="entry name" value="ZnF_C2H2"/>
    <property type="match status" value="10"/>
</dbReference>
<dbReference type="PANTHER" id="PTHR24379">
    <property type="entry name" value="KRAB AND ZINC FINGER DOMAIN-CONTAINING"/>
    <property type="match status" value="1"/>
</dbReference>
<comment type="similarity">
    <text evidence="2">Belongs to the krueppel C2H2-type zinc-finger protein family.</text>
</comment>
<feature type="domain" description="C2H2-type" evidence="13">
    <location>
        <begin position="84"/>
        <end position="111"/>
    </location>
</feature>
<feature type="compositionally biased region" description="Basic and acidic residues" evidence="12">
    <location>
        <begin position="492"/>
        <end position="501"/>
    </location>
</feature>
<dbReference type="FunFam" id="3.30.160.60:FF:001480">
    <property type="entry name" value="Si:cabz01071911.3"/>
    <property type="match status" value="1"/>
</dbReference>
<feature type="compositionally biased region" description="Basic and acidic residues" evidence="12">
    <location>
        <begin position="965"/>
        <end position="985"/>
    </location>
</feature>
<accession>A0AA88YCP2</accession>
<evidence type="ECO:0000313" key="14">
    <source>
        <dbReference type="EMBL" id="KAK3102832.1"/>
    </source>
</evidence>
<feature type="compositionally biased region" description="Basic residues" evidence="12">
    <location>
        <begin position="505"/>
        <end position="520"/>
    </location>
</feature>
<feature type="domain" description="C2H2-type" evidence="13">
    <location>
        <begin position="114"/>
        <end position="142"/>
    </location>
</feature>
<keyword evidence="6" id="KW-0862">Zinc</keyword>
<feature type="region of interest" description="Disordered" evidence="12">
    <location>
        <begin position="481"/>
        <end position="1060"/>
    </location>
</feature>
<evidence type="ECO:0000256" key="12">
    <source>
        <dbReference type="SAM" id="MobiDB-lite"/>
    </source>
</evidence>
<feature type="region of interest" description="Disordered" evidence="12">
    <location>
        <begin position="413"/>
        <end position="464"/>
    </location>
</feature>
<evidence type="ECO:0000256" key="9">
    <source>
        <dbReference type="ARBA" id="ARBA00023163"/>
    </source>
</evidence>
<evidence type="ECO:0000256" key="6">
    <source>
        <dbReference type="ARBA" id="ARBA00022833"/>
    </source>
</evidence>
<dbReference type="Pfam" id="PF00096">
    <property type="entry name" value="zf-C2H2"/>
    <property type="match status" value="5"/>
</dbReference>
<evidence type="ECO:0000256" key="7">
    <source>
        <dbReference type="ARBA" id="ARBA00023015"/>
    </source>
</evidence>
<evidence type="ECO:0000256" key="8">
    <source>
        <dbReference type="ARBA" id="ARBA00023125"/>
    </source>
</evidence>
<dbReference type="GO" id="GO:0003677">
    <property type="term" value="F:DNA binding"/>
    <property type="evidence" value="ECO:0007669"/>
    <property type="project" value="UniProtKB-KW"/>
</dbReference>
<feature type="domain" description="C2H2-type" evidence="13">
    <location>
        <begin position="145"/>
        <end position="174"/>
    </location>
</feature>
<dbReference type="GO" id="GO:0005634">
    <property type="term" value="C:nucleus"/>
    <property type="evidence" value="ECO:0007669"/>
    <property type="project" value="UniProtKB-SubCell"/>
</dbReference>
<proteinExistence type="inferred from homology"/>
<feature type="compositionally biased region" description="Basic and acidic residues" evidence="12">
    <location>
        <begin position="521"/>
        <end position="552"/>
    </location>
</feature>
<feature type="region of interest" description="Disordered" evidence="12">
    <location>
        <begin position="347"/>
        <end position="387"/>
    </location>
</feature>
<protein>
    <recommendedName>
        <fullName evidence="13">C2H2-type domain-containing protein</fullName>
    </recommendedName>
</protein>
<feature type="compositionally biased region" description="Basic residues" evidence="12">
    <location>
        <begin position="611"/>
        <end position="623"/>
    </location>
</feature>
<feature type="compositionally biased region" description="Basic and acidic residues" evidence="12">
    <location>
        <begin position="569"/>
        <end position="588"/>
    </location>
</feature>
<feature type="compositionally biased region" description="Polar residues" evidence="12">
    <location>
        <begin position="838"/>
        <end position="849"/>
    </location>
</feature>
<name>A0AA88YCP2_PINIB</name>
<dbReference type="PANTHER" id="PTHR24379:SF121">
    <property type="entry name" value="C2H2-TYPE DOMAIN-CONTAINING PROTEIN"/>
    <property type="match status" value="1"/>
</dbReference>
<dbReference type="EMBL" id="VSWD01000005">
    <property type="protein sequence ID" value="KAK3102832.1"/>
    <property type="molecule type" value="Genomic_DNA"/>
</dbReference>
<evidence type="ECO:0000313" key="15">
    <source>
        <dbReference type="Proteomes" id="UP001186944"/>
    </source>
</evidence>
<feature type="compositionally biased region" description="Basic and acidic residues" evidence="12">
    <location>
        <begin position="729"/>
        <end position="741"/>
    </location>
</feature>
<feature type="compositionally biased region" description="Basic and acidic residues" evidence="12">
    <location>
        <begin position="437"/>
        <end position="447"/>
    </location>
</feature>
<keyword evidence="10" id="KW-0539">Nucleus</keyword>
<evidence type="ECO:0000256" key="4">
    <source>
        <dbReference type="ARBA" id="ARBA00022737"/>
    </source>
</evidence>
<feature type="compositionally biased region" description="Pro residues" evidence="12">
    <location>
        <begin position="803"/>
        <end position="812"/>
    </location>
</feature>
<feature type="domain" description="C2H2-type" evidence="13">
    <location>
        <begin position="265"/>
        <end position="292"/>
    </location>
</feature>
<dbReference type="Gene3D" id="3.30.160.60">
    <property type="entry name" value="Classic Zinc Finger"/>
    <property type="match status" value="8"/>
</dbReference>
<dbReference type="InterPro" id="IPR036236">
    <property type="entry name" value="Znf_C2H2_sf"/>
</dbReference>
<evidence type="ECO:0000259" key="13">
    <source>
        <dbReference type="PROSITE" id="PS50157"/>
    </source>
</evidence>
<keyword evidence="15" id="KW-1185">Reference proteome</keyword>
<feature type="domain" description="C2H2-type" evidence="13">
    <location>
        <begin position="235"/>
        <end position="264"/>
    </location>
</feature>
<feature type="compositionally biased region" description="Basic and acidic residues" evidence="12">
    <location>
        <begin position="597"/>
        <end position="610"/>
    </location>
</feature>
<keyword evidence="7" id="KW-0805">Transcription regulation</keyword>
<feature type="domain" description="C2H2-type" evidence="13">
    <location>
        <begin position="203"/>
        <end position="233"/>
    </location>
</feature>
<evidence type="ECO:0000256" key="2">
    <source>
        <dbReference type="ARBA" id="ARBA00006991"/>
    </source>
</evidence>
<keyword evidence="4" id="KW-0677">Repeat</keyword>
<reference evidence="14" key="1">
    <citation type="submission" date="2019-08" db="EMBL/GenBank/DDBJ databases">
        <title>The improved chromosome-level genome for the pearl oyster Pinctada fucata martensii using PacBio sequencing and Hi-C.</title>
        <authorList>
            <person name="Zheng Z."/>
        </authorList>
    </citation>
    <scope>NUCLEOTIDE SEQUENCE</scope>
    <source>
        <strain evidence="14">ZZ-2019</strain>
        <tissue evidence="14">Adductor muscle</tissue>
    </source>
</reference>
<feature type="compositionally biased region" description="Polar residues" evidence="12">
    <location>
        <begin position="924"/>
        <end position="946"/>
    </location>
</feature>
<feature type="compositionally biased region" description="Basic residues" evidence="12">
    <location>
        <begin position="639"/>
        <end position="658"/>
    </location>
</feature>
<dbReference type="InterPro" id="IPR013087">
    <property type="entry name" value="Znf_C2H2_type"/>
</dbReference>
<comment type="caution">
    <text evidence="14">The sequence shown here is derived from an EMBL/GenBank/DDBJ whole genome shotgun (WGS) entry which is preliminary data.</text>
</comment>
<feature type="domain" description="C2H2-type" evidence="13">
    <location>
        <begin position="175"/>
        <end position="202"/>
    </location>
</feature>
<feature type="compositionally biased region" description="Polar residues" evidence="12">
    <location>
        <begin position="903"/>
        <end position="912"/>
    </location>
</feature>
<dbReference type="GO" id="GO:0008270">
    <property type="term" value="F:zinc ion binding"/>
    <property type="evidence" value="ECO:0007669"/>
    <property type="project" value="UniProtKB-KW"/>
</dbReference>
<dbReference type="PROSITE" id="PS00028">
    <property type="entry name" value="ZINC_FINGER_C2H2_1"/>
    <property type="match status" value="7"/>
</dbReference>
<feature type="compositionally biased region" description="Basic residues" evidence="12">
    <location>
        <begin position="554"/>
        <end position="564"/>
    </location>
</feature>
<keyword evidence="5 11" id="KW-0863">Zinc-finger</keyword>
<keyword evidence="3" id="KW-0479">Metal-binding</keyword>
<evidence type="ECO:0000256" key="3">
    <source>
        <dbReference type="ARBA" id="ARBA00022723"/>
    </source>
</evidence>
<feature type="compositionally biased region" description="Basic and acidic residues" evidence="12">
    <location>
        <begin position="705"/>
        <end position="718"/>
    </location>
</feature>
<feature type="compositionally biased region" description="Acidic residues" evidence="12">
    <location>
        <begin position="689"/>
        <end position="704"/>
    </location>
</feature>
<organism evidence="14 15">
    <name type="scientific">Pinctada imbricata</name>
    <name type="common">Atlantic pearl-oyster</name>
    <name type="synonym">Pinctada martensii</name>
    <dbReference type="NCBI Taxonomy" id="66713"/>
    <lineage>
        <taxon>Eukaryota</taxon>
        <taxon>Metazoa</taxon>
        <taxon>Spiralia</taxon>
        <taxon>Lophotrochozoa</taxon>
        <taxon>Mollusca</taxon>
        <taxon>Bivalvia</taxon>
        <taxon>Autobranchia</taxon>
        <taxon>Pteriomorphia</taxon>
        <taxon>Pterioida</taxon>
        <taxon>Pterioidea</taxon>
        <taxon>Pteriidae</taxon>
        <taxon>Pinctada</taxon>
    </lineage>
</organism>
<keyword evidence="8" id="KW-0238">DNA-binding</keyword>
<evidence type="ECO:0000256" key="5">
    <source>
        <dbReference type="ARBA" id="ARBA00022771"/>
    </source>
</evidence>
<feature type="compositionally biased region" description="Low complexity" evidence="12">
    <location>
        <begin position="879"/>
        <end position="894"/>
    </location>
</feature>
<comment type="subcellular location">
    <subcellularLocation>
        <location evidence="1">Nucleus</location>
    </subcellularLocation>
</comment>
<keyword evidence="9" id="KW-0804">Transcription</keyword>
<evidence type="ECO:0000256" key="1">
    <source>
        <dbReference type="ARBA" id="ARBA00004123"/>
    </source>
</evidence>
<dbReference type="PROSITE" id="PS50157">
    <property type="entry name" value="ZINC_FINGER_C2H2_2"/>
    <property type="match status" value="7"/>
</dbReference>
<sequence>MCEHCDYCTPKRAMLGRHLRIHGIFVCLRCNYICDTRSKLKEHVLEVHRDRADYKLCRNCSRYVKCADITIEQHMEICQGPVPFKCPHCDKEFKYESSLKSHVIRHNPDAPKKFHCPECPYESNYKANLKKHLKNIHSDKTETEYKCPFADCEKIFHTQDNLKRHFKFHSDERPHACTKCDKKFKTAAALRGHYVVHSPSRPFKCNINDCTKDFRSKKLLKNHMEEFHNLTEKKYACDYAGCDFAFFKRSHLERHKITHTGERKFGCTACGKAFRHSDNLKVHMRQHTNEKPVKCHLCSFACRQKSSLQYHLRKFHQIFNRPRSISSEAKNLSTLVSAVYSSVDDGLTSSVSSESKENHQGLPLDSKEEIEEQKNTEPFSPIKKSQNAMDLYEFRSDEEFGDDSILMPLRQERTSTPLRPEKISSHQSVSFDENSESSDKTDTKLDDQQSSTLSEKNSGEIVESIKIEDIIIEEVVKFAENNEGESSFVKNDQVKEPEEPVKVLPKPKKKPGRKKGFKLKPKTEETAKPIKDKDEAKNPESEEVTEKAEPPAKPKGKRGRKPKAQKLLEQAEKVEAKNTSEEKPQEKPPRKKPGPKPKKDKDKKEVDKAVKIPKKRGPKKKKVVPVDDNTEDQEEPSPPRKKRKYTRRKSTGKKPGRKPKGEKADKEDSVEEEEETIIYSELDQNTAKEDEDDGEATEIEGFDDDDRKSPSIEEKAEEKVEESEEIVEVPEKIQEENDNKDPQSPVIEEEEEEEKDKADTAIVPEVTENEAVAKVEVEEKKGEEESERMSSGIDTDFEEDLKPPPAPRPPPVVDSDEGDIESGPEEMDTPGRDFESTPPKSVQNHSVQSLRDYESTPPKSVQPDSVPNYGSIENKNDVLSPELQQPPSQPPLSQGYTEDRSELSNPVPSNISYAPPGSVELPGSAQSVPQATSQNGQEYVSQSDSTMPEVDKDYLGQYLQQFDSNRSEDENNRLSQAEERPEDHLNIPTSPQKELSSLNMSSPGVPPLNLSTSSDRGEGIPPKGTDMSNKRMEILSVDRQHEEHFQTRSENPSRSSERIPDNVYDSISSMNSYLPPGSRETPTIFPPTSTSTPYMPFSENEAILQRQRMTTPFLAQNDQNALQNLHRMTDSALASNNPSSLLRRPTTVPSREEIFSNPSAVAQSMARNPFHSTWSSQDVRHPHWSQTPYLQRPIDRQSGTTTNSLFAKDNYLTGRDFVFDTSRRSVTERNMFPGLAQSQRPELPHETFPSNERFDFSYFGLPGYPGAPTLDYARSAGTTSQKTFDERYRQTTGSMADFRGLPQSTTSEMFRSMNSTFNFDKYMYARDPMYHTQHISESTNSPFLPHGVPTQHAMFDRDYTRGFYQNGPYGFMNDKPYAAAAAAASAKLSHTTTPGMGQDREFVPRPNTAAAAAADSQMQDPYRHPMLYNMMNRYFE</sequence>
<evidence type="ECO:0000256" key="11">
    <source>
        <dbReference type="PROSITE-ProRule" id="PRU00042"/>
    </source>
</evidence>
<gene>
    <name evidence="14" type="ORF">FSP39_014273</name>
</gene>
<feature type="compositionally biased region" description="Polar residues" evidence="12">
    <location>
        <begin position="987"/>
        <end position="1002"/>
    </location>
</feature>
<dbReference type="Proteomes" id="UP001186944">
    <property type="component" value="Unassembled WGS sequence"/>
</dbReference>
<dbReference type="SUPFAM" id="SSF57667">
    <property type="entry name" value="beta-beta-alpha zinc fingers"/>
    <property type="match status" value="5"/>
</dbReference>
<feature type="compositionally biased region" description="Acidic residues" evidence="12">
    <location>
        <begin position="814"/>
        <end position="828"/>
    </location>
</feature>
<feature type="compositionally biased region" description="Acidic residues" evidence="12">
    <location>
        <begin position="719"/>
        <end position="728"/>
    </location>
</feature>
<evidence type="ECO:0000256" key="10">
    <source>
        <dbReference type="ARBA" id="ARBA00023242"/>
    </source>
</evidence>
<feature type="compositionally biased region" description="Basic and acidic residues" evidence="12">
    <location>
        <begin position="1028"/>
        <end position="1047"/>
    </location>
</feature>